<gene>
    <name evidence="2" type="ORF">GCM10007147_24690</name>
</gene>
<keyword evidence="1" id="KW-1133">Transmembrane helix</keyword>
<protein>
    <recommendedName>
        <fullName evidence="4">DUF3592 domain-containing protein</fullName>
    </recommendedName>
</protein>
<keyword evidence="3" id="KW-1185">Reference proteome</keyword>
<feature type="transmembrane region" description="Helical" evidence="1">
    <location>
        <begin position="141"/>
        <end position="164"/>
    </location>
</feature>
<evidence type="ECO:0000313" key="3">
    <source>
        <dbReference type="Proteomes" id="UP000654947"/>
    </source>
</evidence>
<keyword evidence="1" id="KW-0472">Membrane</keyword>
<reference evidence="2 3" key="1">
    <citation type="journal article" date="2014" name="Int. J. Syst. Evol. Microbiol.">
        <title>Complete genome sequence of Corynebacterium casei LMG S-19264T (=DSM 44701T), isolated from a smear-ripened cheese.</title>
        <authorList>
            <consortium name="US DOE Joint Genome Institute (JGI-PGF)"/>
            <person name="Walter F."/>
            <person name="Albersmeier A."/>
            <person name="Kalinowski J."/>
            <person name="Ruckert C."/>
        </authorList>
    </citation>
    <scope>NUCLEOTIDE SEQUENCE [LARGE SCALE GENOMIC DNA]</scope>
    <source>
        <strain evidence="2 3">KCTC 19473</strain>
    </source>
</reference>
<dbReference type="EMBL" id="BMXL01000011">
    <property type="protein sequence ID" value="GHD26585.1"/>
    <property type="molecule type" value="Genomic_DNA"/>
</dbReference>
<proteinExistence type="predicted"/>
<evidence type="ECO:0000313" key="2">
    <source>
        <dbReference type="EMBL" id="GHD26585.1"/>
    </source>
</evidence>
<accession>A0A918XDC5</accession>
<organism evidence="2 3">
    <name type="scientific">Nocardiopsis kunsanensis</name>
    <dbReference type="NCBI Taxonomy" id="141693"/>
    <lineage>
        <taxon>Bacteria</taxon>
        <taxon>Bacillati</taxon>
        <taxon>Actinomycetota</taxon>
        <taxon>Actinomycetes</taxon>
        <taxon>Streptosporangiales</taxon>
        <taxon>Nocardiopsidaceae</taxon>
        <taxon>Nocardiopsis</taxon>
    </lineage>
</organism>
<dbReference type="AlphaFoldDB" id="A0A918XDC5"/>
<evidence type="ECO:0000256" key="1">
    <source>
        <dbReference type="SAM" id="Phobius"/>
    </source>
</evidence>
<evidence type="ECO:0008006" key="4">
    <source>
        <dbReference type="Google" id="ProtNLM"/>
    </source>
</evidence>
<name>A0A918XDC5_9ACTN</name>
<feature type="transmembrane region" description="Helical" evidence="1">
    <location>
        <begin position="36"/>
        <end position="56"/>
    </location>
</feature>
<comment type="caution">
    <text evidence="2">The sequence shown here is derived from an EMBL/GenBank/DDBJ whole genome shotgun (WGS) entry which is preliminary data.</text>
</comment>
<sequence length="271" mass="30242">MLISPCAPPTWTGAKMLLPDESAVLRKVNGRSPRQWLAVAVVVLTLTAVPPMVFLWEKGAWDHLRGRSEPVTALVVSVRPDGSCRASEKYRVDVVWNVDDAVPGRGNYTRCGNAPREGTHLQTWVGPNGHVNTASPETDRFFLSVFSLCLGAAGSVFGVIALLVSGRRARRLLAVGNRELSPTVPVRLRRGYESRLFLRPAEPTLEMAEQDTDITLILYNRPGASPVLRTWRKMTGPWQLRLTPAVGRRKRIGLLERGQERCWIEFSGRRR</sequence>
<keyword evidence="1" id="KW-0812">Transmembrane</keyword>
<dbReference type="Proteomes" id="UP000654947">
    <property type="component" value="Unassembled WGS sequence"/>
</dbReference>